<keyword evidence="7" id="KW-0249">Electron transport</keyword>
<dbReference type="SUPFAM" id="SSF63380">
    <property type="entry name" value="Riboflavin synthase domain-like"/>
    <property type="match status" value="1"/>
</dbReference>
<feature type="binding site" evidence="11">
    <location>
        <begin position="50"/>
        <end position="53"/>
    </location>
    <ligand>
        <name>FAD</name>
        <dbReference type="ChEBI" id="CHEBI:57692"/>
    </ligand>
</feature>
<comment type="cofactor">
    <cofactor evidence="12">
        <name>[2Fe-2S] cluster</name>
        <dbReference type="ChEBI" id="CHEBI:190135"/>
    </cofactor>
    <text evidence="12">Binds 1 [2Fe-2S] cluster per subunit.</text>
</comment>
<feature type="binding site" evidence="11">
    <location>
        <begin position="72"/>
        <end position="73"/>
    </location>
    <ligand>
        <name>FAD</name>
        <dbReference type="ChEBI" id="CHEBI:57692"/>
    </ligand>
</feature>
<evidence type="ECO:0000256" key="3">
    <source>
        <dbReference type="ARBA" id="ARBA00022630"/>
    </source>
</evidence>
<feature type="binding site" evidence="12">
    <location>
        <position position="233"/>
    </location>
    <ligand>
        <name>[2Fe-2S] cluster</name>
        <dbReference type="ChEBI" id="CHEBI:190135"/>
    </ligand>
</feature>
<dbReference type="AlphaFoldDB" id="A0A7C6EHL7"/>
<dbReference type="PROSITE" id="PS51384">
    <property type="entry name" value="FAD_FR"/>
    <property type="match status" value="1"/>
</dbReference>
<dbReference type="GO" id="GO:0006221">
    <property type="term" value="P:pyrimidine nucleotide biosynthetic process"/>
    <property type="evidence" value="ECO:0007669"/>
    <property type="project" value="InterPro"/>
</dbReference>
<dbReference type="GO" id="GO:0050660">
    <property type="term" value="F:flavin adenine dinucleotide binding"/>
    <property type="evidence" value="ECO:0007669"/>
    <property type="project" value="InterPro"/>
</dbReference>
<dbReference type="PANTHER" id="PTHR43513">
    <property type="entry name" value="DIHYDROOROTATE DEHYDROGENASE B (NAD(+)), ELECTRON TRANSFER SUBUNIT"/>
    <property type="match status" value="1"/>
</dbReference>
<comment type="cofactor">
    <cofactor evidence="10">
        <name>[2Fe-2S] cluster</name>
        <dbReference type="ChEBI" id="CHEBI:190135"/>
    </cofactor>
</comment>
<keyword evidence="6 11" id="KW-0274">FAD</keyword>
<evidence type="ECO:0000256" key="5">
    <source>
        <dbReference type="ARBA" id="ARBA00022723"/>
    </source>
</evidence>
<keyword evidence="2" id="KW-0813">Transport</keyword>
<dbReference type="Gene3D" id="3.40.50.80">
    <property type="entry name" value="Nucleotide-binding domain of ferredoxin-NADP reductase (FNR) module"/>
    <property type="match status" value="1"/>
</dbReference>
<keyword evidence="13" id="KW-1133">Transmembrane helix</keyword>
<feature type="binding site" evidence="12">
    <location>
        <position position="218"/>
    </location>
    <ligand>
        <name>[2Fe-2S] cluster</name>
        <dbReference type="ChEBI" id="CHEBI:190135"/>
    </ligand>
</feature>
<keyword evidence="9 12" id="KW-0411">Iron-sulfur</keyword>
<dbReference type="InterPro" id="IPR039261">
    <property type="entry name" value="FNR_nucleotide-bd"/>
</dbReference>
<dbReference type="PRINTS" id="PR00409">
    <property type="entry name" value="PHDIOXRDTASE"/>
</dbReference>
<comment type="similarity">
    <text evidence="1">Belongs to the PyrK family.</text>
</comment>
<accession>A0A7C6EHL7</accession>
<keyword evidence="3 11" id="KW-0285">Flavoprotein</keyword>
<keyword evidence="8 12" id="KW-0408">Iron</keyword>
<evidence type="ECO:0000259" key="14">
    <source>
        <dbReference type="PROSITE" id="PS51384"/>
    </source>
</evidence>
<evidence type="ECO:0000256" key="12">
    <source>
        <dbReference type="PIRSR" id="PIRSR006816-2"/>
    </source>
</evidence>
<dbReference type="Gene3D" id="2.40.30.10">
    <property type="entry name" value="Translation factors"/>
    <property type="match status" value="1"/>
</dbReference>
<evidence type="ECO:0000313" key="15">
    <source>
        <dbReference type="EMBL" id="HHS63344.1"/>
    </source>
</evidence>
<evidence type="ECO:0000256" key="9">
    <source>
        <dbReference type="ARBA" id="ARBA00023014"/>
    </source>
</evidence>
<keyword evidence="5 12" id="KW-0479">Metal-binding</keyword>
<reference evidence="15" key="1">
    <citation type="journal article" date="2020" name="mSystems">
        <title>Genome- and Community-Level Interaction Insights into Carbon Utilization and Element Cycling Functions of Hydrothermarchaeota in Hydrothermal Sediment.</title>
        <authorList>
            <person name="Zhou Z."/>
            <person name="Liu Y."/>
            <person name="Xu W."/>
            <person name="Pan J."/>
            <person name="Luo Z.H."/>
            <person name="Li M."/>
        </authorList>
    </citation>
    <scope>NUCLEOTIDE SEQUENCE [LARGE SCALE GENOMIC DNA]</scope>
    <source>
        <strain evidence="15">SpSt-783</strain>
    </source>
</reference>
<proteinExistence type="inferred from homology"/>
<gene>
    <name evidence="15" type="ORF">ENV70_07035</name>
</gene>
<dbReference type="Gene3D" id="2.10.240.10">
    <property type="entry name" value="Dihydroorotate dehydrogenase, electron transfer subunit"/>
    <property type="match status" value="1"/>
</dbReference>
<dbReference type="InterPro" id="IPR001433">
    <property type="entry name" value="OxRdtase_FAD/NAD-bd"/>
</dbReference>
<dbReference type="InterPro" id="IPR019480">
    <property type="entry name" value="Dihydroorotate_DH_Fe-S-bd"/>
</dbReference>
<dbReference type="InterPro" id="IPR012165">
    <property type="entry name" value="Cyt_c3_hydrogenase_gsu"/>
</dbReference>
<comment type="caution">
    <text evidence="15">The sequence shown here is derived from an EMBL/GenBank/DDBJ whole genome shotgun (WGS) entry which is preliminary data.</text>
</comment>
<dbReference type="GO" id="GO:0016491">
    <property type="term" value="F:oxidoreductase activity"/>
    <property type="evidence" value="ECO:0007669"/>
    <property type="project" value="InterPro"/>
</dbReference>
<evidence type="ECO:0000256" key="13">
    <source>
        <dbReference type="SAM" id="Phobius"/>
    </source>
</evidence>
<evidence type="ECO:0000256" key="7">
    <source>
        <dbReference type="ARBA" id="ARBA00022982"/>
    </source>
</evidence>
<dbReference type="InterPro" id="IPR017938">
    <property type="entry name" value="Riboflavin_synthase-like_b-brl"/>
</dbReference>
<name>A0A7C6EHL7_UNCW3</name>
<dbReference type="PIRSF" id="PIRSF006816">
    <property type="entry name" value="Cyc3_hyd_g"/>
    <property type="match status" value="1"/>
</dbReference>
<evidence type="ECO:0000256" key="4">
    <source>
        <dbReference type="ARBA" id="ARBA00022714"/>
    </source>
</evidence>
<evidence type="ECO:0000256" key="2">
    <source>
        <dbReference type="ARBA" id="ARBA00022448"/>
    </source>
</evidence>
<dbReference type="EMBL" id="DTHJ01000143">
    <property type="protein sequence ID" value="HHS63344.1"/>
    <property type="molecule type" value="Genomic_DNA"/>
</dbReference>
<dbReference type="InterPro" id="IPR037117">
    <property type="entry name" value="Dihydroorotate_DH_ele_sf"/>
</dbReference>
<feature type="transmembrane region" description="Helical" evidence="13">
    <location>
        <begin position="102"/>
        <end position="118"/>
    </location>
</feature>
<dbReference type="PANTHER" id="PTHR43513:SF3">
    <property type="entry name" value="DIHYDROOROTATE DEHYDROGENASE B (NAD(+)), ELECTRON TRANSFER SUBUNIT-RELATED"/>
    <property type="match status" value="1"/>
</dbReference>
<evidence type="ECO:0000256" key="10">
    <source>
        <dbReference type="ARBA" id="ARBA00034078"/>
    </source>
</evidence>
<evidence type="ECO:0000256" key="8">
    <source>
        <dbReference type="ARBA" id="ARBA00023004"/>
    </source>
</evidence>
<comment type="cofactor">
    <cofactor evidence="11">
        <name>FAD</name>
        <dbReference type="ChEBI" id="CHEBI:57692"/>
    </cofactor>
    <text evidence="11">Binds 1 FAD per subunit.</text>
</comment>
<dbReference type="Pfam" id="PF10418">
    <property type="entry name" value="DHODB_Fe-S_bind"/>
    <property type="match status" value="1"/>
</dbReference>
<evidence type="ECO:0000256" key="6">
    <source>
        <dbReference type="ARBA" id="ARBA00022827"/>
    </source>
</evidence>
<protein>
    <recommendedName>
        <fullName evidence="14">FAD-binding FR-type domain-containing protein</fullName>
    </recommendedName>
</protein>
<organism evidence="15">
    <name type="scientific">candidate division WOR-3 bacterium</name>
    <dbReference type="NCBI Taxonomy" id="2052148"/>
    <lineage>
        <taxon>Bacteria</taxon>
        <taxon>Bacteria division WOR-3</taxon>
    </lineage>
</organism>
<evidence type="ECO:0000256" key="1">
    <source>
        <dbReference type="ARBA" id="ARBA00006422"/>
    </source>
</evidence>
<sequence>MIKHKTSILKKEWLSPDVFSIECGPLKIKPTPGQFLQIQVNDSFDPLLNRPISIADYEKNRLLMIIKVVGKGTKILSEKKSGDELILFGPFGSRFKLKNKRSIIIAGGIGVAPLYFLAKGLKKQGIDFTFVYGAKKPEDLILKKEVKNISPAAVFITESGNKKTGTALSALNELDLRGYEIGYACGPKAMLKELKKMDLNFPVYAFCEDFLGCGCGLCLGCAIKYYGTYKRICEDGPVFELKGIEFND</sequence>
<evidence type="ECO:0000256" key="11">
    <source>
        <dbReference type="PIRSR" id="PIRSR006816-1"/>
    </source>
</evidence>
<feature type="binding site" evidence="12">
    <location>
        <position position="213"/>
    </location>
    <ligand>
        <name>[2Fe-2S] cluster</name>
        <dbReference type="ChEBI" id="CHEBI:190135"/>
    </ligand>
</feature>
<keyword evidence="13" id="KW-0812">Transmembrane</keyword>
<keyword evidence="4 12" id="KW-0001">2Fe-2S</keyword>
<dbReference type="GO" id="GO:0051537">
    <property type="term" value="F:2 iron, 2 sulfur cluster binding"/>
    <property type="evidence" value="ECO:0007669"/>
    <property type="project" value="UniProtKB-KW"/>
</dbReference>
<dbReference type="InterPro" id="IPR050353">
    <property type="entry name" value="PyrK_electron_transfer"/>
</dbReference>
<keyword evidence="13" id="KW-0472">Membrane</keyword>
<dbReference type="SUPFAM" id="SSF52343">
    <property type="entry name" value="Ferredoxin reductase-like, C-terminal NADP-linked domain"/>
    <property type="match status" value="1"/>
</dbReference>
<dbReference type="InterPro" id="IPR017927">
    <property type="entry name" value="FAD-bd_FR_type"/>
</dbReference>
<dbReference type="Pfam" id="PF00175">
    <property type="entry name" value="NAD_binding_1"/>
    <property type="match status" value="1"/>
</dbReference>
<feature type="binding site" evidence="12">
    <location>
        <position position="221"/>
    </location>
    <ligand>
        <name>[2Fe-2S] cluster</name>
        <dbReference type="ChEBI" id="CHEBI:190135"/>
    </ligand>
</feature>
<dbReference type="GO" id="GO:0046872">
    <property type="term" value="F:metal ion binding"/>
    <property type="evidence" value="ECO:0007669"/>
    <property type="project" value="UniProtKB-KW"/>
</dbReference>
<feature type="domain" description="FAD-binding FR-type" evidence="14">
    <location>
        <begin position="1"/>
        <end position="97"/>
    </location>
</feature>